<dbReference type="SUPFAM" id="SSF46689">
    <property type="entry name" value="Homeodomain-like"/>
    <property type="match status" value="1"/>
</dbReference>
<evidence type="ECO:0000256" key="3">
    <source>
        <dbReference type="ARBA" id="ARBA00023125"/>
    </source>
</evidence>
<dbReference type="GO" id="GO:0003677">
    <property type="term" value="F:DNA binding"/>
    <property type="evidence" value="ECO:0007669"/>
    <property type="project" value="UniProtKB-UniRule"/>
</dbReference>
<dbReference type="Pfam" id="PF00440">
    <property type="entry name" value="TetR_N"/>
    <property type="match status" value="1"/>
</dbReference>
<dbReference type="InterPro" id="IPR001647">
    <property type="entry name" value="HTH_TetR"/>
</dbReference>
<feature type="domain" description="HTH tetR-type" evidence="6">
    <location>
        <begin position="1"/>
        <end position="37"/>
    </location>
</feature>
<keyword evidence="8" id="KW-1185">Reference proteome</keyword>
<evidence type="ECO:0000313" key="8">
    <source>
        <dbReference type="Proteomes" id="UP000061010"/>
    </source>
</evidence>
<evidence type="ECO:0000259" key="6">
    <source>
        <dbReference type="PROSITE" id="PS50977"/>
    </source>
</evidence>
<dbReference type="InterPro" id="IPR036271">
    <property type="entry name" value="Tet_transcr_reg_TetR-rel_C_sf"/>
</dbReference>
<dbReference type="AlphaFoldDB" id="A0A0S1B499"/>
<protein>
    <submittedName>
        <fullName evidence="7">Transcriptional regulator</fullName>
    </submittedName>
</protein>
<evidence type="ECO:0000256" key="1">
    <source>
        <dbReference type="ARBA" id="ARBA00022491"/>
    </source>
</evidence>
<evidence type="ECO:0000256" key="2">
    <source>
        <dbReference type="ARBA" id="ARBA00023015"/>
    </source>
</evidence>
<keyword evidence="3 5" id="KW-0238">DNA-binding</keyword>
<dbReference type="PATRIC" id="fig|128780.6.peg.3623"/>
<dbReference type="PROSITE" id="PS50977">
    <property type="entry name" value="HTH_TETR_2"/>
    <property type="match status" value="1"/>
</dbReference>
<organism evidence="7 8">
    <name type="scientific">Stenotrophomonas acidaminiphila</name>
    <dbReference type="NCBI Taxonomy" id="128780"/>
    <lineage>
        <taxon>Bacteria</taxon>
        <taxon>Pseudomonadati</taxon>
        <taxon>Pseudomonadota</taxon>
        <taxon>Gammaproteobacteria</taxon>
        <taxon>Lysobacterales</taxon>
        <taxon>Lysobacteraceae</taxon>
        <taxon>Stenotrophomonas</taxon>
    </lineage>
</organism>
<dbReference type="Pfam" id="PF13977">
    <property type="entry name" value="TetR_C_6"/>
    <property type="match status" value="1"/>
</dbReference>
<gene>
    <name evidence="7" type="ORF">AOT14_35770</name>
</gene>
<proteinExistence type="predicted"/>
<accession>A0A0S1B499</accession>
<name>A0A0S1B499_9GAMM</name>
<keyword evidence="4" id="KW-0804">Transcription</keyword>
<dbReference type="InterPro" id="IPR009057">
    <property type="entry name" value="Homeodomain-like_sf"/>
</dbReference>
<evidence type="ECO:0000256" key="5">
    <source>
        <dbReference type="PROSITE-ProRule" id="PRU00335"/>
    </source>
</evidence>
<dbReference type="Proteomes" id="UP000061010">
    <property type="component" value="Chromosome"/>
</dbReference>
<reference evidence="7 8" key="1">
    <citation type="journal article" date="2015" name="Genome Announc.">
        <title>Complete Genome Sequencing of Stenotrophomonas acidaminiphila ZAC14D2_NAIMI4_2, a Multidrug-Resistant Strain Isolated from Sediments of a Polluted River in Mexico, Uncovers New Antibiotic Resistance Genes and a Novel Class-II Lasso Peptide Biosynthesis Gene Cluster.</title>
        <authorList>
            <person name="Vinuesa P."/>
            <person name="Ochoa-Sanchez L.E."/>
        </authorList>
    </citation>
    <scope>NUCLEOTIDE SEQUENCE [LARGE SCALE GENOMIC DNA]</scope>
    <source>
        <strain evidence="7 8">ZAC14D2_NAIMI4_2</strain>
    </source>
</reference>
<comment type="caution">
    <text evidence="5">Lacks conserved residue(s) required for the propagation of feature annotation.</text>
</comment>
<evidence type="ECO:0000256" key="4">
    <source>
        <dbReference type="ARBA" id="ARBA00023163"/>
    </source>
</evidence>
<evidence type="ECO:0000313" key="7">
    <source>
        <dbReference type="EMBL" id="ALJ29911.1"/>
    </source>
</evidence>
<dbReference type="KEGG" id="sacz:AOT14_35770"/>
<dbReference type="InterPro" id="IPR039538">
    <property type="entry name" value="BetI_C"/>
</dbReference>
<keyword evidence="2" id="KW-0805">Transcription regulation</keyword>
<dbReference type="SUPFAM" id="SSF48498">
    <property type="entry name" value="Tetracyclin repressor-like, C-terminal domain"/>
    <property type="match status" value="1"/>
</dbReference>
<dbReference type="EMBL" id="CP012900">
    <property type="protein sequence ID" value="ALJ29911.1"/>
    <property type="molecule type" value="Genomic_DNA"/>
</dbReference>
<keyword evidence="1" id="KW-0678">Repressor</keyword>
<sequence>MADIATEAGISISLLYRYFANKRAIILAMVQMQLDEDRQGLDKVPVTSDFVGELITAYAAWGRGAPDMRHAGLLSEISALGLRDAQVAEVLNRFERESCEDLAQWLRRRADARGVALDPEDAALRAVFMRCFINGLAVHAIHDPDMDTARLRALLTRALALGLGDDARD</sequence>
<dbReference type="Gene3D" id="1.10.357.10">
    <property type="entry name" value="Tetracycline Repressor, domain 2"/>
    <property type="match status" value="1"/>
</dbReference>